<keyword evidence="7" id="KW-0067">ATP-binding</keyword>
<feature type="transmembrane region" description="Helical" evidence="8">
    <location>
        <begin position="81"/>
        <end position="100"/>
    </location>
</feature>
<keyword evidence="8" id="KW-0472">Membrane</keyword>
<feature type="domain" description="Signal transduction histidine kinase subgroup 2 dimerisation and phosphoacceptor" evidence="9">
    <location>
        <begin position="199"/>
        <end position="271"/>
    </location>
</feature>
<protein>
    <recommendedName>
        <fullName evidence="2">histidine kinase</fullName>
        <ecNumber evidence="2">2.7.13.3</ecNumber>
    </recommendedName>
</protein>
<feature type="transmembrane region" description="Helical" evidence="8">
    <location>
        <begin position="106"/>
        <end position="122"/>
    </location>
</feature>
<name>A0A1W1BQU4_9ZZZZ</name>
<accession>A0A1W1BQU4</accession>
<keyword evidence="3" id="KW-0597">Phosphoprotein</keyword>
<proteinExistence type="predicted"/>
<feature type="transmembrane region" description="Helical" evidence="8">
    <location>
        <begin position="49"/>
        <end position="72"/>
    </location>
</feature>
<dbReference type="Pfam" id="PF20966">
    <property type="entry name" value="MASE6"/>
    <property type="match status" value="1"/>
</dbReference>
<keyword evidence="8" id="KW-1133">Transmembrane helix</keyword>
<evidence type="ECO:0000256" key="1">
    <source>
        <dbReference type="ARBA" id="ARBA00000085"/>
    </source>
</evidence>
<gene>
    <name evidence="12" type="ORF">MNB_SV-9-170</name>
</gene>
<evidence type="ECO:0000256" key="3">
    <source>
        <dbReference type="ARBA" id="ARBA00022553"/>
    </source>
</evidence>
<organism evidence="12">
    <name type="scientific">hydrothermal vent metagenome</name>
    <dbReference type="NCBI Taxonomy" id="652676"/>
    <lineage>
        <taxon>unclassified sequences</taxon>
        <taxon>metagenomes</taxon>
        <taxon>ecological metagenomes</taxon>
    </lineage>
</organism>
<dbReference type="GO" id="GO:0004673">
    <property type="term" value="F:protein histidine kinase activity"/>
    <property type="evidence" value="ECO:0007669"/>
    <property type="project" value="UniProtKB-EC"/>
</dbReference>
<feature type="transmembrane region" description="Helical" evidence="8">
    <location>
        <begin position="129"/>
        <end position="149"/>
    </location>
</feature>
<dbReference type="PANTHER" id="PTHR41523">
    <property type="entry name" value="TWO-COMPONENT SYSTEM SENSOR PROTEIN"/>
    <property type="match status" value="1"/>
</dbReference>
<feature type="transmembrane region" description="Helical" evidence="8">
    <location>
        <begin position="21"/>
        <end position="43"/>
    </location>
</feature>
<keyword evidence="6 12" id="KW-0418">Kinase</keyword>
<sequence length="385" mass="44516">MENFKNSILRGKYFDINSKNRLKAIVLNLLMLLAIFIMIIDVYGSIQDGYIAISIIEVTSAIILSITYLLFFNTISLQHSIYITIIVIAFLFIISLTLPAENAELVFFWLPTLPIHIYFFLGTKLGNKWSIAIVLTLILTTLNVYFVWLEPLYSINLLSQVTIGYITVSYLMFILEKERQRYEDSLYQTKIEKEVLLKEVHHRTKNNMQIIISLLDMQSDILEDSTCSTILKSNVNRLKAMSYLHEYLYSGLEYDKINLKIYLKKVVDNLQLFTPHKISFKSEKIILDLSYSTTIGLILNEIVTNAIQHAYNIDEVGKIDINLSTKDNQYIILIEDYGIGFENNDNDDSLGMILIYDLLHKLPNGKIDIKNQNGTKIKILFDKEF</sequence>
<feature type="transmembrane region" description="Helical" evidence="8">
    <location>
        <begin position="155"/>
        <end position="175"/>
    </location>
</feature>
<evidence type="ECO:0000259" key="10">
    <source>
        <dbReference type="Pfam" id="PF13581"/>
    </source>
</evidence>
<evidence type="ECO:0000256" key="4">
    <source>
        <dbReference type="ARBA" id="ARBA00022679"/>
    </source>
</evidence>
<dbReference type="SUPFAM" id="SSF55874">
    <property type="entry name" value="ATPase domain of HSP90 chaperone/DNA topoisomerase II/histidine kinase"/>
    <property type="match status" value="1"/>
</dbReference>
<dbReference type="EMBL" id="FPHG01000029">
    <property type="protein sequence ID" value="SFV55876.1"/>
    <property type="molecule type" value="Genomic_DNA"/>
</dbReference>
<evidence type="ECO:0000256" key="7">
    <source>
        <dbReference type="ARBA" id="ARBA00022840"/>
    </source>
</evidence>
<dbReference type="Pfam" id="PF07568">
    <property type="entry name" value="HisKA_2"/>
    <property type="match status" value="1"/>
</dbReference>
<feature type="domain" description="MASE6" evidence="11">
    <location>
        <begin position="22"/>
        <end position="186"/>
    </location>
</feature>
<keyword evidence="5" id="KW-0547">Nucleotide-binding</keyword>
<dbReference type="InterPro" id="IPR003594">
    <property type="entry name" value="HATPase_dom"/>
</dbReference>
<dbReference type="EC" id="2.7.13.3" evidence="2"/>
<evidence type="ECO:0000256" key="2">
    <source>
        <dbReference type="ARBA" id="ARBA00012438"/>
    </source>
</evidence>
<reference evidence="12" key="1">
    <citation type="submission" date="2016-10" db="EMBL/GenBank/DDBJ databases">
        <authorList>
            <person name="de Groot N.N."/>
        </authorList>
    </citation>
    <scope>NUCLEOTIDE SEQUENCE</scope>
</reference>
<dbReference type="PANTHER" id="PTHR41523:SF8">
    <property type="entry name" value="ETHYLENE RESPONSE SENSOR PROTEIN"/>
    <property type="match status" value="1"/>
</dbReference>
<dbReference type="InterPro" id="IPR011495">
    <property type="entry name" value="Sig_transdc_His_kin_sub2_dim/P"/>
</dbReference>
<dbReference type="InterPro" id="IPR048435">
    <property type="entry name" value="MASE6"/>
</dbReference>
<dbReference type="Gene3D" id="3.30.565.10">
    <property type="entry name" value="Histidine kinase-like ATPase, C-terminal domain"/>
    <property type="match status" value="1"/>
</dbReference>
<comment type="catalytic activity">
    <reaction evidence="1">
        <text>ATP + protein L-histidine = ADP + protein N-phospho-L-histidine.</text>
        <dbReference type="EC" id="2.7.13.3"/>
    </reaction>
</comment>
<dbReference type="Pfam" id="PF13581">
    <property type="entry name" value="HATPase_c_2"/>
    <property type="match status" value="1"/>
</dbReference>
<dbReference type="AlphaFoldDB" id="A0A1W1BQU4"/>
<keyword evidence="4" id="KW-0808">Transferase</keyword>
<evidence type="ECO:0000256" key="5">
    <source>
        <dbReference type="ARBA" id="ARBA00022741"/>
    </source>
</evidence>
<dbReference type="InterPro" id="IPR036890">
    <property type="entry name" value="HATPase_C_sf"/>
</dbReference>
<dbReference type="GO" id="GO:0005524">
    <property type="term" value="F:ATP binding"/>
    <property type="evidence" value="ECO:0007669"/>
    <property type="project" value="UniProtKB-KW"/>
</dbReference>
<evidence type="ECO:0000259" key="11">
    <source>
        <dbReference type="Pfam" id="PF20966"/>
    </source>
</evidence>
<feature type="domain" description="Histidine kinase/HSP90-like ATPase" evidence="10">
    <location>
        <begin position="293"/>
        <end position="357"/>
    </location>
</feature>
<evidence type="ECO:0000259" key="9">
    <source>
        <dbReference type="Pfam" id="PF07568"/>
    </source>
</evidence>
<keyword evidence="8" id="KW-0812">Transmembrane</keyword>
<dbReference type="Gene3D" id="3.30.450.20">
    <property type="entry name" value="PAS domain"/>
    <property type="match status" value="1"/>
</dbReference>
<evidence type="ECO:0000256" key="6">
    <source>
        <dbReference type="ARBA" id="ARBA00022777"/>
    </source>
</evidence>
<evidence type="ECO:0000313" key="12">
    <source>
        <dbReference type="EMBL" id="SFV55876.1"/>
    </source>
</evidence>
<evidence type="ECO:0000256" key="8">
    <source>
        <dbReference type="SAM" id="Phobius"/>
    </source>
</evidence>